<dbReference type="InterPro" id="IPR001296">
    <property type="entry name" value="Glyco_trans_1"/>
</dbReference>
<feature type="domain" description="Glycosyltransferase subfamily 4-like N-terminal" evidence="2">
    <location>
        <begin position="21"/>
        <end position="170"/>
    </location>
</feature>
<evidence type="ECO:0000313" key="3">
    <source>
        <dbReference type="EMBL" id="TCI04439.1"/>
    </source>
</evidence>
<keyword evidence="4" id="KW-1185">Reference proteome</keyword>
<proteinExistence type="predicted"/>
<dbReference type="InterPro" id="IPR028098">
    <property type="entry name" value="Glyco_trans_4-like_N"/>
</dbReference>
<dbReference type="PANTHER" id="PTHR12526:SF630">
    <property type="entry name" value="GLYCOSYLTRANSFERASE"/>
    <property type="match status" value="1"/>
</dbReference>
<gene>
    <name evidence="3" type="ORF">EZV61_00230</name>
</gene>
<name>A0ABY2AMK7_9GAMM</name>
<dbReference type="Proteomes" id="UP000292554">
    <property type="component" value="Unassembled WGS sequence"/>
</dbReference>
<feature type="domain" description="Glycosyl transferase family 1" evidence="1">
    <location>
        <begin position="186"/>
        <end position="335"/>
    </location>
</feature>
<dbReference type="Gene3D" id="3.40.50.2000">
    <property type="entry name" value="Glycogen Phosphorylase B"/>
    <property type="match status" value="2"/>
</dbReference>
<reference evidence="3 4" key="1">
    <citation type="submission" date="2019-02" db="EMBL/GenBank/DDBJ databases">
        <title>Corallincola luteus sp. nov., a marine bacterium isolated from surface sediment of Bohai Sea in China.</title>
        <authorList>
            <person name="Ren Q."/>
        </authorList>
    </citation>
    <scope>NUCLEOTIDE SEQUENCE [LARGE SCALE GENOMIC DNA]</scope>
    <source>
        <strain evidence="3 4">DASS28</strain>
    </source>
</reference>
<dbReference type="SUPFAM" id="SSF53756">
    <property type="entry name" value="UDP-Glycosyltransferase/glycogen phosphorylase"/>
    <property type="match status" value="1"/>
</dbReference>
<protein>
    <submittedName>
        <fullName evidence="3">Glycosyltransferase</fullName>
    </submittedName>
</protein>
<dbReference type="Pfam" id="PF13439">
    <property type="entry name" value="Glyco_transf_4"/>
    <property type="match status" value="1"/>
</dbReference>
<sequence>MEQLNIAYLIDSLGNPNAGTEGQFIKLVQGMSQRGHQVKVYALRQSDYLTSGELGVEVEFLDVTRMASPKALWKMFCLGRRLRAQNTQLVQTFFNDASVIAPFFLKWAGCRVMISRRDMGFWYSANLLKLLRWNRRWVDAAVVNSKAVGEQTALAEHIPAERVHVIYNGYAPPAETQSDVELPAGPVIGIVANIRPIKRMQDAVAALGALCGEFPDLQLVIVGGGDPAELQSQAEQLGVAKLLHCVGGQSAPQDYIRRFDIALLCSESEGFSNAIIEYLQWGKPVVCSRTGGNPEIIEHGKNGYLYDVGDVDALVEHLRKLLADHEGYKKMSQYALSSVASRFSMSQMLGNHELLYRQLLTVEDK</sequence>
<dbReference type="PANTHER" id="PTHR12526">
    <property type="entry name" value="GLYCOSYLTRANSFERASE"/>
    <property type="match status" value="1"/>
</dbReference>
<dbReference type="Pfam" id="PF00534">
    <property type="entry name" value="Glycos_transf_1"/>
    <property type="match status" value="1"/>
</dbReference>
<organism evidence="3 4">
    <name type="scientific">Corallincola luteus</name>
    <dbReference type="NCBI Taxonomy" id="1775177"/>
    <lineage>
        <taxon>Bacteria</taxon>
        <taxon>Pseudomonadati</taxon>
        <taxon>Pseudomonadota</taxon>
        <taxon>Gammaproteobacteria</taxon>
        <taxon>Alteromonadales</taxon>
        <taxon>Psychromonadaceae</taxon>
        <taxon>Corallincola</taxon>
    </lineage>
</organism>
<dbReference type="EMBL" id="SJXE01000001">
    <property type="protein sequence ID" value="TCI04439.1"/>
    <property type="molecule type" value="Genomic_DNA"/>
</dbReference>
<comment type="caution">
    <text evidence="3">The sequence shown here is derived from an EMBL/GenBank/DDBJ whole genome shotgun (WGS) entry which is preliminary data.</text>
</comment>
<dbReference type="RefSeq" id="WP_131413939.1">
    <property type="nucleotide sequence ID" value="NZ_SJXE01000001.1"/>
</dbReference>
<evidence type="ECO:0000313" key="4">
    <source>
        <dbReference type="Proteomes" id="UP000292554"/>
    </source>
</evidence>
<evidence type="ECO:0000259" key="2">
    <source>
        <dbReference type="Pfam" id="PF13439"/>
    </source>
</evidence>
<evidence type="ECO:0000259" key="1">
    <source>
        <dbReference type="Pfam" id="PF00534"/>
    </source>
</evidence>
<accession>A0ABY2AMK7</accession>